<organism evidence="8 9">
    <name type="scientific">Nematostella vectensis</name>
    <name type="common">Starlet sea anemone</name>
    <dbReference type="NCBI Taxonomy" id="45351"/>
    <lineage>
        <taxon>Eukaryota</taxon>
        <taxon>Metazoa</taxon>
        <taxon>Cnidaria</taxon>
        <taxon>Anthozoa</taxon>
        <taxon>Hexacorallia</taxon>
        <taxon>Actiniaria</taxon>
        <taxon>Edwardsiidae</taxon>
        <taxon>Nematostella</taxon>
    </lineage>
</organism>
<dbReference type="GO" id="GO:0001666">
    <property type="term" value="P:response to hypoxia"/>
    <property type="evidence" value="ECO:0000318"/>
    <property type="project" value="GO_Central"/>
</dbReference>
<dbReference type="InParanoid" id="A7S5B8"/>
<dbReference type="GO" id="GO:0005576">
    <property type="term" value="C:extracellular region"/>
    <property type="evidence" value="ECO:0007669"/>
    <property type="project" value="InterPro"/>
</dbReference>
<dbReference type="PANTHER" id="PTHR46458:SF1">
    <property type="entry name" value="GEO09476P1"/>
    <property type="match status" value="1"/>
</dbReference>
<evidence type="ECO:0000256" key="2">
    <source>
        <dbReference type="ARBA" id="ARBA00022617"/>
    </source>
</evidence>
<dbReference type="GO" id="GO:0020037">
    <property type="term" value="F:heme binding"/>
    <property type="evidence" value="ECO:0007669"/>
    <property type="project" value="InterPro"/>
</dbReference>
<name>A7S5B8_NEMVE</name>
<evidence type="ECO:0000256" key="5">
    <source>
        <dbReference type="ARBA" id="ARBA00023004"/>
    </source>
</evidence>
<dbReference type="InterPro" id="IPR009050">
    <property type="entry name" value="Globin-like_sf"/>
</dbReference>
<dbReference type="OMA" id="KNIYHME"/>
<evidence type="ECO:0000256" key="1">
    <source>
        <dbReference type="ARBA" id="ARBA00022448"/>
    </source>
</evidence>
<dbReference type="InterPro" id="IPR000971">
    <property type="entry name" value="Globin"/>
</dbReference>
<dbReference type="Gene3D" id="1.10.490.10">
    <property type="entry name" value="Globins"/>
    <property type="match status" value="1"/>
</dbReference>
<keyword evidence="5" id="KW-0408">Iron</keyword>
<evidence type="ECO:0000259" key="7">
    <source>
        <dbReference type="PROSITE" id="PS01033"/>
    </source>
</evidence>
<dbReference type="InterPro" id="IPR012292">
    <property type="entry name" value="Globin/Proto"/>
</dbReference>
<feature type="domain" description="Globin" evidence="7">
    <location>
        <begin position="33"/>
        <end position="183"/>
    </location>
</feature>
<dbReference type="InterPro" id="IPR044399">
    <property type="entry name" value="Mb-like_M"/>
</dbReference>
<dbReference type="Proteomes" id="UP000001593">
    <property type="component" value="Unassembled WGS sequence"/>
</dbReference>
<dbReference type="AlphaFoldDB" id="A7S5B8"/>
<proteinExistence type="inferred from homology"/>
<evidence type="ECO:0000313" key="9">
    <source>
        <dbReference type="Proteomes" id="UP000001593"/>
    </source>
</evidence>
<keyword evidence="9" id="KW-1185">Reference proteome</keyword>
<protein>
    <recommendedName>
        <fullName evidence="7">Globin domain-containing protein</fullName>
    </recommendedName>
</protein>
<dbReference type="InterPro" id="IPR050532">
    <property type="entry name" value="Globin-like_OT"/>
</dbReference>
<evidence type="ECO:0000256" key="3">
    <source>
        <dbReference type="ARBA" id="ARBA00022621"/>
    </source>
</evidence>
<evidence type="ECO:0000313" key="8">
    <source>
        <dbReference type="EMBL" id="EDO41064.1"/>
    </source>
</evidence>
<gene>
    <name evidence="8" type="ORF">NEMVEDRAFT_v1g207046</name>
</gene>
<dbReference type="eggNOG" id="KOG3378">
    <property type="taxonomic scope" value="Eukaryota"/>
</dbReference>
<comment type="similarity">
    <text evidence="6">Belongs to the globin family.</text>
</comment>
<dbReference type="GO" id="GO:0019825">
    <property type="term" value="F:oxygen binding"/>
    <property type="evidence" value="ECO:0000318"/>
    <property type="project" value="GO_Central"/>
</dbReference>
<dbReference type="EMBL" id="DS469582">
    <property type="protein sequence ID" value="EDO41064.1"/>
    <property type="molecule type" value="Genomic_DNA"/>
</dbReference>
<keyword evidence="4" id="KW-0479">Metal-binding</keyword>
<dbReference type="GO" id="GO:0005344">
    <property type="term" value="F:oxygen carrier activity"/>
    <property type="evidence" value="ECO:0000318"/>
    <property type="project" value="GO_Central"/>
</dbReference>
<dbReference type="GO" id="GO:0005833">
    <property type="term" value="C:hemoglobin complex"/>
    <property type="evidence" value="ECO:0007669"/>
    <property type="project" value="InterPro"/>
</dbReference>
<dbReference type="SUPFAM" id="SSF46458">
    <property type="entry name" value="Globin-like"/>
    <property type="match status" value="1"/>
</dbReference>
<dbReference type="PRINTS" id="PR00611">
    <property type="entry name" value="ERYTHCRUORIN"/>
</dbReference>
<dbReference type="InterPro" id="IPR002336">
    <property type="entry name" value="Erythrocruorin"/>
</dbReference>
<dbReference type="KEGG" id="nve:5512819"/>
<dbReference type="STRING" id="45351.A7S5B8"/>
<evidence type="ECO:0000256" key="4">
    <source>
        <dbReference type="ARBA" id="ARBA00022723"/>
    </source>
</evidence>
<dbReference type="PhylomeDB" id="A7S5B8"/>
<dbReference type="PANTHER" id="PTHR46458">
    <property type="entry name" value="BLR2807 PROTEIN"/>
    <property type="match status" value="1"/>
</dbReference>
<dbReference type="CDD" id="cd01040">
    <property type="entry name" value="Mb-like"/>
    <property type="match status" value="1"/>
</dbReference>
<reference evidence="8 9" key="1">
    <citation type="journal article" date="2007" name="Science">
        <title>Sea anemone genome reveals ancestral eumetazoan gene repertoire and genomic organization.</title>
        <authorList>
            <person name="Putnam N.H."/>
            <person name="Srivastava M."/>
            <person name="Hellsten U."/>
            <person name="Dirks B."/>
            <person name="Chapman J."/>
            <person name="Salamov A."/>
            <person name="Terry A."/>
            <person name="Shapiro H."/>
            <person name="Lindquist E."/>
            <person name="Kapitonov V.V."/>
            <person name="Jurka J."/>
            <person name="Genikhovich G."/>
            <person name="Grigoriev I.V."/>
            <person name="Lucas S.M."/>
            <person name="Steele R.E."/>
            <person name="Finnerty J.R."/>
            <person name="Technau U."/>
            <person name="Martindale M.Q."/>
            <person name="Rokhsar D.S."/>
        </authorList>
    </citation>
    <scope>NUCLEOTIDE SEQUENCE [LARGE SCALE GENOMIC DNA]</scope>
    <source>
        <strain evidence="9">CH2 X CH6</strain>
    </source>
</reference>
<dbReference type="GO" id="GO:0015671">
    <property type="term" value="P:oxygen transport"/>
    <property type="evidence" value="ECO:0000318"/>
    <property type="project" value="GO_Central"/>
</dbReference>
<dbReference type="Pfam" id="PF00042">
    <property type="entry name" value="Globin"/>
    <property type="match status" value="1"/>
</dbReference>
<keyword evidence="3 6" id="KW-0561">Oxygen transport</keyword>
<evidence type="ECO:0000256" key="6">
    <source>
        <dbReference type="RuleBase" id="RU000356"/>
    </source>
</evidence>
<dbReference type="GO" id="GO:0046872">
    <property type="term" value="F:metal ion binding"/>
    <property type="evidence" value="ECO:0007669"/>
    <property type="project" value="UniProtKB-KW"/>
</dbReference>
<dbReference type="FunCoup" id="A7S5B8">
    <property type="interactions" value="343"/>
</dbReference>
<keyword evidence="2 6" id="KW-0349">Heme</keyword>
<accession>A7S5B8</accession>
<dbReference type="PROSITE" id="PS01033">
    <property type="entry name" value="GLOBIN"/>
    <property type="match status" value="1"/>
</dbReference>
<dbReference type="HOGENOM" id="CLU_003827_13_0_1"/>
<keyword evidence="1 6" id="KW-0813">Transport</keyword>
<sequence>MGCASSLATQTKLLKGHLPTCETQYLTKVDQLPLTETQKYYIKQSWMGLESNKGELGIEIFLRLFSENPTLQLMFPEFREYSTLEELKESRSLQGHTKRVMKVVENAVNSLEDGHALMEYLQELGRRHKTRQIKPTVSNLQEISQAINETFEENLGIKWTVEIAESWKLLLDYVMAMIIRGLRSP</sequence>
<dbReference type="OrthoDB" id="6346302at2759"/>